<evidence type="ECO:0000313" key="3">
    <source>
        <dbReference type="EMBL" id="KOG30529.1"/>
    </source>
</evidence>
<keyword evidence="4" id="KW-1185">Reference proteome</keyword>
<gene>
    <name evidence="3" type="ORF">ADK37_33835</name>
</gene>
<dbReference type="Pfam" id="PF19816">
    <property type="entry name" value="DUF6299"/>
    <property type="match status" value="1"/>
</dbReference>
<dbReference type="InterPro" id="IPR046266">
    <property type="entry name" value="DUF6299"/>
</dbReference>
<reference evidence="4" key="1">
    <citation type="submission" date="2015-07" db="EMBL/GenBank/DDBJ databases">
        <authorList>
            <person name="Ju K.-S."/>
            <person name="Doroghazi J.R."/>
            <person name="Metcalf W.W."/>
        </authorList>
    </citation>
    <scope>NUCLEOTIDE SEQUENCE [LARGE SCALE GENOMIC DNA]</scope>
    <source>
        <strain evidence="4">NRRL 2290</strain>
    </source>
</reference>
<sequence>MFLRPALGAATGSALLLLAAPATLAAPAPASAPAAPVAAAPATADANEAVTVHPTGRIAADGTVTLFGTYRCTGGTGPVFVSSSVAQGTSSVRHGIGGTRAVCDGAEHVWQNSGKPSSSTTLRAGVAHVEATLMELRPQGGLPLPHFHAAQRQDVTLTQG</sequence>
<dbReference type="OrthoDB" id="3873198at2"/>
<evidence type="ECO:0000256" key="1">
    <source>
        <dbReference type="SAM" id="SignalP"/>
    </source>
</evidence>
<accession>A0A0L8KXJ6</accession>
<dbReference type="eggNOG" id="ENOG50346ZU">
    <property type="taxonomic scope" value="Bacteria"/>
</dbReference>
<dbReference type="EMBL" id="LGUS01000210">
    <property type="protein sequence ID" value="KOG30529.1"/>
    <property type="molecule type" value="Genomic_DNA"/>
</dbReference>
<feature type="chain" id="PRO_5011858615" description="DUF6299 domain-containing protein" evidence="1">
    <location>
        <begin position="26"/>
        <end position="160"/>
    </location>
</feature>
<name>A0A0L8KXJ6_9ACTN</name>
<comment type="caution">
    <text evidence="3">The sequence shown here is derived from an EMBL/GenBank/DDBJ whole genome shotgun (WGS) entry which is preliminary data.</text>
</comment>
<dbReference type="AlphaFoldDB" id="A0A0L8KXJ6"/>
<proteinExistence type="predicted"/>
<feature type="signal peptide" evidence="1">
    <location>
        <begin position="1"/>
        <end position="25"/>
    </location>
</feature>
<feature type="domain" description="DUF6299" evidence="2">
    <location>
        <begin position="47"/>
        <end position="159"/>
    </location>
</feature>
<dbReference type="PATRIC" id="fig|67356.5.peg.7238"/>
<dbReference type="STRING" id="67356.AQJ84_00275"/>
<evidence type="ECO:0000259" key="2">
    <source>
        <dbReference type="Pfam" id="PF19816"/>
    </source>
</evidence>
<organism evidence="3 4">
    <name type="scientific">Streptomyces resistomycificus</name>
    <dbReference type="NCBI Taxonomy" id="67356"/>
    <lineage>
        <taxon>Bacteria</taxon>
        <taxon>Bacillati</taxon>
        <taxon>Actinomycetota</taxon>
        <taxon>Actinomycetes</taxon>
        <taxon>Kitasatosporales</taxon>
        <taxon>Streptomycetaceae</taxon>
        <taxon>Streptomyces</taxon>
        <taxon>Streptomyces aurantiacus group</taxon>
    </lineage>
</organism>
<protein>
    <recommendedName>
        <fullName evidence="2">DUF6299 domain-containing protein</fullName>
    </recommendedName>
</protein>
<evidence type="ECO:0000313" key="4">
    <source>
        <dbReference type="Proteomes" id="UP000037251"/>
    </source>
</evidence>
<keyword evidence="1" id="KW-0732">Signal</keyword>
<dbReference type="Proteomes" id="UP000037251">
    <property type="component" value="Unassembled WGS sequence"/>
</dbReference>
<dbReference type="RefSeq" id="WP_030041158.1">
    <property type="nucleotide sequence ID" value="NZ_KL575606.1"/>
</dbReference>